<protein>
    <recommendedName>
        <fullName evidence="9">Prepilin-type N-terminal cleavage/methylation domain-containing protein</fullName>
    </recommendedName>
</protein>
<evidence type="ECO:0008006" key="9">
    <source>
        <dbReference type="Google" id="ProtNLM"/>
    </source>
</evidence>
<reference evidence="7 8" key="1">
    <citation type="submission" date="2013-02" db="EMBL/GenBank/DDBJ databases">
        <title>The Genome Sequence of Acinetobacter sp. CIP 70.18.</title>
        <authorList>
            <consortium name="The Broad Institute Genome Sequencing Platform"/>
            <consortium name="The Broad Institute Genome Sequencing Center for Infectious Disease"/>
            <person name="Cerqueira G."/>
            <person name="Feldgarden M."/>
            <person name="Courvalin P."/>
            <person name="Perichon B."/>
            <person name="Grillot-Courvalin C."/>
            <person name="Clermont D."/>
            <person name="Rocha E."/>
            <person name="Yoon E.-J."/>
            <person name="Nemec A."/>
            <person name="Walker B."/>
            <person name="Young S.K."/>
            <person name="Zeng Q."/>
            <person name="Gargeya S."/>
            <person name="Fitzgerald M."/>
            <person name="Haas B."/>
            <person name="Abouelleil A."/>
            <person name="Alvarado L."/>
            <person name="Arachchi H.M."/>
            <person name="Berlin A.M."/>
            <person name="Chapman S.B."/>
            <person name="Dewar J."/>
            <person name="Goldberg J."/>
            <person name="Griggs A."/>
            <person name="Gujja S."/>
            <person name="Hansen M."/>
            <person name="Howarth C."/>
            <person name="Imamovic A."/>
            <person name="Larimer J."/>
            <person name="McCowan C."/>
            <person name="Murphy C."/>
            <person name="Neiman D."/>
            <person name="Pearson M."/>
            <person name="Priest M."/>
            <person name="Roberts A."/>
            <person name="Saif S."/>
            <person name="Shea T."/>
            <person name="Sisk P."/>
            <person name="Sykes S."/>
            <person name="Wortman J."/>
            <person name="Nusbaum C."/>
            <person name="Birren B."/>
        </authorList>
    </citation>
    <scope>NUCLEOTIDE SEQUENCE [LARGE SCALE GENOMIC DNA]</scope>
    <source>
        <strain evidence="7 8">CIP 70.18</strain>
    </source>
</reference>
<proteinExistence type="predicted"/>
<dbReference type="InterPro" id="IPR045584">
    <property type="entry name" value="Pilin-like"/>
</dbReference>
<dbReference type="EMBL" id="APRN01000033">
    <property type="protein sequence ID" value="ENX60349.1"/>
    <property type="molecule type" value="Genomic_DNA"/>
</dbReference>
<keyword evidence="4 6" id="KW-1133">Transmembrane helix</keyword>
<comment type="caution">
    <text evidence="7">The sequence shown here is derived from an EMBL/GenBank/DDBJ whole genome shotgun (WGS) entry which is preliminary data.</text>
</comment>
<evidence type="ECO:0000256" key="6">
    <source>
        <dbReference type="SAM" id="Phobius"/>
    </source>
</evidence>
<evidence type="ECO:0000313" key="8">
    <source>
        <dbReference type="Proteomes" id="UP000013084"/>
    </source>
</evidence>
<gene>
    <name evidence="7" type="ORF">F902_00889</name>
</gene>
<dbReference type="Pfam" id="PF07963">
    <property type="entry name" value="N_methyl"/>
    <property type="match status" value="1"/>
</dbReference>
<keyword evidence="3 6" id="KW-0812">Transmembrane</keyword>
<dbReference type="PATRIC" id="fig|1217700.3.peg.847"/>
<accession>N9RQW2</accession>
<dbReference type="OrthoDB" id="6713246at2"/>
<evidence type="ECO:0000313" key="7">
    <source>
        <dbReference type="EMBL" id="ENX60349.1"/>
    </source>
</evidence>
<dbReference type="SUPFAM" id="SSF54523">
    <property type="entry name" value="Pili subunits"/>
    <property type="match status" value="1"/>
</dbReference>
<dbReference type="GO" id="GO:0015628">
    <property type="term" value="P:protein secretion by the type II secretion system"/>
    <property type="evidence" value="ECO:0007669"/>
    <property type="project" value="InterPro"/>
</dbReference>
<dbReference type="AlphaFoldDB" id="N9RQW2"/>
<keyword evidence="2" id="KW-0488">Methylation</keyword>
<sequence length="175" mass="19002">MKNKGFTLIELLVVLVIIAIFAAMVIPGYQQFARRGAASQAEHEIQRLATLLEQHKARNLNYRGFATTSIAVPVNTTGPRKNYTIYVRDSIVPSVALNDTSALGQGWVMLAEANSAINYGSGCTTCNGLQDQNYNYLLTSGGIRCKTKDKLIEAEVLTSTKLASANPCGVNSETW</sequence>
<dbReference type="Proteomes" id="UP000013084">
    <property type="component" value="Unassembled WGS sequence"/>
</dbReference>
<dbReference type="PROSITE" id="PS00409">
    <property type="entry name" value="PROKAR_NTER_METHYL"/>
    <property type="match status" value="1"/>
</dbReference>
<dbReference type="GO" id="GO:0015627">
    <property type="term" value="C:type II protein secretion system complex"/>
    <property type="evidence" value="ECO:0007669"/>
    <property type="project" value="InterPro"/>
</dbReference>
<comment type="subcellular location">
    <subcellularLocation>
        <location evidence="1">Membrane</location>
        <topology evidence="1">Single-pass membrane protein</topology>
    </subcellularLocation>
</comment>
<dbReference type="PRINTS" id="PR00813">
    <property type="entry name" value="BCTERIALGSPG"/>
</dbReference>
<dbReference type="HOGENOM" id="CLU_091705_1_0_6"/>
<dbReference type="PANTHER" id="PTHR30093">
    <property type="entry name" value="GENERAL SECRETION PATHWAY PROTEIN G"/>
    <property type="match status" value="1"/>
</dbReference>
<keyword evidence="8" id="KW-1185">Reference proteome</keyword>
<organism evidence="7 8">
    <name type="scientific">Acinetobacter higginsii</name>
    <dbReference type="NCBI Taxonomy" id="70347"/>
    <lineage>
        <taxon>Bacteria</taxon>
        <taxon>Pseudomonadati</taxon>
        <taxon>Pseudomonadota</taxon>
        <taxon>Gammaproteobacteria</taxon>
        <taxon>Moraxellales</taxon>
        <taxon>Moraxellaceae</taxon>
        <taxon>Acinetobacter</taxon>
    </lineage>
</organism>
<evidence type="ECO:0000256" key="3">
    <source>
        <dbReference type="ARBA" id="ARBA00022692"/>
    </source>
</evidence>
<evidence type="ECO:0000256" key="4">
    <source>
        <dbReference type="ARBA" id="ARBA00022989"/>
    </source>
</evidence>
<dbReference type="Gene3D" id="3.30.700.10">
    <property type="entry name" value="Glycoprotein, Type 4 Pilin"/>
    <property type="match status" value="1"/>
</dbReference>
<dbReference type="RefSeq" id="WP_005201315.1">
    <property type="nucleotide sequence ID" value="NZ_KB850071.1"/>
</dbReference>
<evidence type="ECO:0000256" key="2">
    <source>
        <dbReference type="ARBA" id="ARBA00022481"/>
    </source>
</evidence>
<dbReference type="InterPro" id="IPR012902">
    <property type="entry name" value="N_methyl_site"/>
</dbReference>
<dbReference type="GO" id="GO:0016020">
    <property type="term" value="C:membrane"/>
    <property type="evidence" value="ECO:0007669"/>
    <property type="project" value="UniProtKB-SubCell"/>
</dbReference>
<name>N9RQW2_9GAMM</name>
<dbReference type="PANTHER" id="PTHR30093:SF44">
    <property type="entry name" value="TYPE II SECRETION SYSTEM CORE PROTEIN G"/>
    <property type="match status" value="1"/>
</dbReference>
<feature type="transmembrane region" description="Helical" evidence="6">
    <location>
        <begin position="6"/>
        <end position="26"/>
    </location>
</feature>
<evidence type="ECO:0000256" key="1">
    <source>
        <dbReference type="ARBA" id="ARBA00004167"/>
    </source>
</evidence>
<evidence type="ECO:0000256" key="5">
    <source>
        <dbReference type="ARBA" id="ARBA00023136"/>
    </source>
</evidence>
<dbReference type="InterPro" id="IPR000983">
    <property type="entry name" value="Bac_GSPG_pilin"/>
</dbReference>
<keyword evidence="5 6" id="KW-0472">Membrane</keyword>
<dbReference type="NCBIfam" id="TIGR02532">
    <property type="entry name" value="IV_pilin_GFxxxE"/>
    <property type="match status" value="1"/>
</dbReference>